<evidence type="ECO:0000313" key="2">
    <source>
        <dbReference type="Proteomes" id="UP001596317"/>
    </source>
</evidence>
<protein>
    <submittedName>
        <fullName evidence="1">Uncharacterized protein</fullName>
    </submittedName>
</protein>
<comment type="caution">
    <text evidence="1">The sequence shown here is derived from an EMBL/GenBank/DDBJ whole genome shotgun (WGS) entry which is preliminary data.</text>
</comment>
<evidence type="ECO:0000313" key="1">
    <source>
        <dbReference type="EMBL" id="MFC6662539.1"/>
    </source>
</evidence>
<sequence length="99" mass="11610">MTTRASERQQAEQDGKFLVSFKYRQEHQASRNWPAVVRVIPRVGEFVSFLGEASFVEEGCFEVTRVMHTALDHAHRDYDAELWIRKVDRLDMPDKETLL</sequence>
<keyword evidence="2" id="KW-1185">Reference proteome</keyword>
<accession>A0ABW1ZS22</accession>
<name>A0ABW1ZS22_9DEIO</name>
<dbReference type="RefSeq" id="WP_224610839.1">
    <property type="nucleotide sequence ID" value="NZ_JAIQXV010000016.1"/>
</dbReference>
<gene>
    <name evidence="1" type="ORF">ACFP90_21015</name>
</gene>
<proteinExistence type="predicted"/>
<dbReference type="Proteomes" id="UP001596317">
    <property type="component" value="Unassembled WGS sequence"/>
</dbReference>
<dbReference type="EMBL" id="JBHSWB010000002">
    <property type="protein sequence ID" value="MFC6662539.1"/>
    <property type="molecule type" value="Genomic_DNA"/>
</dbReference>
<reference evidence="2" key="1">
    <citation type="journal article" date="2019" name="Int. J. Syst. Evol. Microbiol.">
        <title>The Global Catalogue of Microorganisms (GCM) 10K type strain sequencing project: providing services to taxonomists for standard genome sequencing and annotation.</title>
        <authorList>
            <consortium name="The Broad Institute Genomics Platform"/>
            <consortium name="The Broad Institute Genome Sequencing Center for Infectious Disease"/>
            <person name="Wu L."/>
            <person name="Ma J."/>
        </authorList>
    </citation>
    <scope>NUCLEOTIDE SEQUENCE [LARGE SCALE GENOMIC DNA]</scope>
    <source>
        <strain evidence="2">CCUG 63830</strain>
    </source>
</reference>
<organism evidence="1 2">
    <name type="scientific">Deinococcus multiflagellatus</name>
    <dbReference type="NCBI Taxonomy" id="1656887"/>
    <lineage>
        <taxon>Bacteria</taxon>
        <taxon>Thermotogati</taxon>
        <taxon>Deinococcota</taxon>
        <taxon>Deinococci</taxon>
        <taxon>Deinococcales</taxon>
        <taxon>Deinococcaceae</taxon>
        <taxon>Deinococcus</taxon>
    </lineage>
</organism>